<keyword evidence="4" id="KW-0482">Metalloprotease</keyword>
<evidence type="ECO:0000256" key="2">
    <source>
        <dbReference type="ARBA" id="ARBA00022723"/>
    </source>
</evidence>
<proteinExistence type="predicted"/>
<dbReference type="GO" id="GO:0004177">
    <property type="term" value="F:aminopeptidase activity"/>
    <property type="evidence" value="ECO:0007669"/>
    <property type="project" value="UniProtKB-ARBA"/>
</dbReference>
<accession>A0A7V0NEK3</accession>
<comment type="caution">
    <text evidence="6">The sequence shown here is derived from an EMBL/GenBank/DDBJ whole genome shotgun (WGS) entry which is preliminary data.</text>
</comment>
<dbReference type="InterPro" id="IPR001131">
    <property type="entry name" value="Peptidase_M24B_aminopep-P_CS"/>
</dbReference>
<dbReference type="PANTHER" id="PTHR46112:SF3">
    <property type="entry name" value="AMINOPEPTIDASE YPDF"/>
    <property type="match status" value="1"/>
</dbReference>
<dbReference type="GO" id="GO:0008235">
    <property type="term" value="F:metalloexopeptidase activity"/>
    <property type="evidence" value="ECO:0007669"/>
    <property type="project" value="UniProtKB-ARBA"/>
</dbReference>
<dbReference type="Proteomes" id="UP000885706">
    <property type="component" value="Unassembled WGS sequence"/>
</dbReference>
<dbReference type="PRINTS" id="PR00599">
    <property type="entry name" value="MAPEPTIDASE"/>
</dbReference>
<feature type="domain" description="Peptidase M24" evidence="5">
    <location>
        <begin position="2"/>
        <end position="196"/>
    </location>
</feature>
<evidence type="ECO:0000313" key="6">
    <source>
        <dbReference type="EMBL" id="HDD35632.1"/>
    </source>
</evidence>
<dbReference type="InterPro" id="IPR000994">
    <property type="entry name" value="Pept_M24"/>
</dbReference>
<keyword evidence="3" id="KW-0378">Hydrolase</keyword>
<protein>
    <submittedName>
        <fullName evidence="6">Peptidase M24 family protein</fullName>
    </submittedName>
</protein>
<dbReference type="GO" id="GO:0046872">
    <property type="term" value="F:metal ion binding"/>
    <property type="evidence" value="ECO:0007669"/>
    <property type="project" value="UniProtKB-KW"/>
</dbReference>
<dbReference type="InterPro" id="IPR050659">
    <property type="entry name" value="Peptidase_M24B"/>
</dbReference>
<keyword evidence="1" id="KW-0645">Protease</keyword>
<evidence type="ECO:0000259" key="5">
    <source>
        <dbReference type="Pfam" id="PF00557"/>
    </source>
</evidence>
<dbReference type="SUPFAM" id="SSF55920">
    <property type="entry name" value="Creatinase/aminopeptidase"/>
    <property type="match status" value="1"/>
</dbReference>
<dbReference type="Gene3D" id="3.90.230.10">
    <property type="entry name" value="Creatinase/methionine aminopeptidase superfamily"/>
    <property type="match status" value="1"/>
</dbReference>
<dbReference type="PROSITE" id="PS00491">
    <property type="entry name" value="PROLINE_PEPTIDASE"/>
    <property type="match status" value="1"/>
</dbReference>
<reference evidence="6" key="1">
    <citation type="journal article" date="2020" name="mSystems">
        <title>Genome- and Community-Level Interaction Insights into Carbon Utilization and Element Cycling Functions of Hydrothermarchaeota in Hydrothermal Sediment.</title>
        <authorList>
            <person name="Zhou Z."/>
            <person name="Liu Y."/>
            <person name="Xu W."/>
            <person name="Pan J."/>
            <person name="Luo Z.H."/>
            <person name="Li M."/>
        </authorList>
    </citation>
    <scope>NUCLEOTIDE SEQUENCE [LARGE SCALE GENOMIC DNA]</scope>
    <source>
        <strain evidence="6">HyVt-113</strain>
    </source>
</reference>
<dbReference type="EMBL" id="DQWQ01000103">
    <property type="protein sequence ID" value="HDD35632.1"/>
    <property type="molecule type" value="Genomic_DNA"/>
</dbReference>
<dbReference type="Pfam" id="PF00557">
    <property type="entry name" value="Peptidase_M24"/>
    <property type="match status" value="1"/>
</dbReference>
<sequence length="215" mass="24378">SLTEEIFLDLKKFLKPGLTEKEIAFFIEEKIRLKYKAELSFSPIVASGENSAIPHAVPTEKKIRENEPIIIDCGVRWEGYCADMTRTFFLGKPDKQFKSIYEAVFWAQRNALNGIKAGLKTNKADALARDFFKKRGFKEAFKHSLGHGVGILVHERPTLSPKKVLTLKENMVVTVEPGLYFSGWGGVRLEDMVVVKKGGCERLNRLSTELKDWTL</sequence>
<dbReference type="GO" id="GO:0006508">
    <property type="term" value="P:proteolysis"/>
    <property type="evidence" value="ECO:0007669"/>
    <property type="project" value="UniProtKB-KW"/>
</dbReference>
<dbReference type="InterPro" id="IPR001714">
    <property type="entry name" value="Pept_M24_MAP"/>
</dbReference>
<dbReference type="InterPro" id="IPR036005">
    <property type="entry name" value="Creatinase/aminopeptidase-like"/>
</dbReference>
<feature type="non-terminal residue" evidence="6">
    <location>
        <position position="1"/>
    </location>
</feature>
<organism evidence="6">
    <name type="scientific">Desulfofervidus auxilii</name>
    <dbReference type="NCBI Taxonomy" id="1621989"/>
    <lineage>
        <taxon>Bacteria</taxon>
        <taxon>Pseudomonadati</taxon>
        <taxon>Thermodesulfobacteriota</taxon>
        <taxon>Candidatus Desulfofervidia</taxon>
        <taxon>Candidatus Desulfofervidales</taxon>
        <taxon>Candidatus Desulfofervidaceae</taxon>
        <taxon>Candidatus Desulfofervidus</taxon>
    </lineage>
</organism>
<evidence type="ECO:0000256" key="3">
    <source>
        <dbReference type="ARBA" id="ARBA00022801"/>
    </source>
</evidence>
<keyword evidence="2" id="KW-0479">Metal-binding</keyword>
<name>A0A7V0NEK3_DESA2</name>
<dbReference type="AlphaFoldDB" id="A0A7V0NEK3"/>
<evidence type="ECO:0000256" key="4">
    <source>
        <dbReference type="ARBA" id="ARBA00023049"/>
    </source>
</evidence>
<dbReference type="PANTHER" id="PTHR46112">
    <property type="entry name" value="AMINOPEPTIDASE"/>
    <property type="match status" value="1"/>
</dbReference>
<gene>
    <name evidence="6" type="ORF">ENF30_02400</name>
</gene>
<dbReference type="CDD" id="cd01092">
    <property type="entry name" value="APP-like"/>
    <property type="match status" value="1"/>
</dbReference>
<evidence type="ECO:0000256" key="1">
    <source>
        <dbReference type="ARBA" id="ARBA00022670"/>
    </source>
</evidence>